<reference evidence="2 3" key="1">
    <citation type="submission" date="2024-01" db="EMBL/GenBank/DDBJ databases">
        <title>The complete chloroplast genome sequence of Lithospermum erythrorhizon: insights into the phylogenetic relationship among Boraginaceae species and the maternal lineages of purple gromwells.</title>
        <authorList>
            <person name="Okada T."/>
            <person name="Watanabe K."/>
        </authorList>
    </citation>
    <scope>NUCLEOTIDE SEQUENCE [LARGE SCALE GENOMIC DNA]</scope>
</reference>
<dbReference type="Proteomes" id="UP001454036">
    <property type="component" value="Unassembled WGS sequence"/>
</dbReference>
<comment type="caution">
    <text evidence="2">The sequence shown here is derived from an EMBL/GenBank/DDBJ whole genome shotgun (WGS) entry which is preliminary data.</text>
</comment>
<proteinExistence type="predicted"/>
<evidence type="ECO:0000313" key="2">
    <source>
        <dbReference type="EMBL" id="GAA0176826.1"/>
    </source>
</evidence>
<feature type="compositionally biased region" description="Basic and acidic residues" evidence="1">
    <location>
        <begin position="55"/>
        <end position="65"/>
    </location>
</feature>
<evidence type="ECO:0000313" key="3">
    <source>
        <dbReference type="Proteomes" id="UP001454036"/>
    </source>
</evidence>
<sequence>MKFPTGHATGEIQGSQKKACGCYLASTKLIRAQVEGGARREEWKGPRTAMSTPWPHEEIRSRGREQGYAIPSPRGRIDILAWTRLAQQKKQTYKERTNQRMTGKDIWRLTFLMIVRK</sequence>
<keyword evidence="3" id="KW-1185">Reference proteome</keyword>
<protein>
    <submittedName>
        <fullName evidence="2">Uncharacterized protein</fullName>
    </submittedName>
</protein>
<name>A0AAV3RMQ3_LITER</name>
<gene>
    <name evidence="2" type="ORF">LIER_29611</name>
</gene>
<dbReference type="AlphaFoldDB" id="A0AAV3RMQ3"/>
<accession>A0AAV3RMQ3</accession>
<feature type="region of interest" description="Disordered" evidence="1">
    <location>
        <begin position="35"/>
        <end position="71"/>
    </location>
</feature>
<organism evidence="2 3">
    <name type="scientific">Lithospermum erythrorhizon</name>
    <name type="common">Purple gromwell</name>
    <name type="synonym">Lithospermum officinale var. erythrorhizon</name>
    <dbReference type="NCBI Taxonomy" id="34254"/>
    <lineage>
        <taxon>Eukaryota</taxon>
        <taxon>Viridiplantae</taxon>
        <taxon>Streptophyta</taxon>
        <taxon>Embryophyta</taxon>
        <taxon>Tracheophyta</taxon>
        <taxon>Spermatophyta</taxon>
        <taxon>Magnoliopsida</taxon>
        <taxon>eudicotyledons</taxon>
        <taxon>Gunneridae</taxon>
        <taxon>Pentapetalae</taxon>
        <taxon>asterids</taxon>
        <taxon>lamiids</taxon>
        <taxon>Boraginales</taxon>
        <taxon>Boraginaceae</taxon>
        <taxon>Boraginoideae</taxon>
        <taxon>Lithospermeae</taxon>
        <taxon>Lithospermum</taxon>
    </lineage>
</organism>
<evidence type="ECO:0000256" key="1">
    <source>
        <dbReference type="SAM" id="MobiDB-lite"/>
    </source>
</evidence>
<dbReference type="EMBL" id="BAABME010010254">
    <property type="protein sequence ID" value="GAA0176826.1"/>
    <property type="molecule type" value="Genomic_DNA"/>
</dbReference>